<evidence type="ECO:0000313" key="4">
    <source>
        <dbReference type="Proteomes" id="UP000822142"/>
    </source>
</evidence>
<dbReference type="InterPro" id="IPR008979">
    <property type="entry name" value="Galactose-bd-like_sf"/>
</dbReference>
<dbReference type="InterPro" id="IPR039329">
    <property type="entry name" value="SIAE"/>
</dbReference>
<dbReference type="Gene3D" id="3.40.50.1110">
    <property type="entry name" value="SGNH hydrolase"/>
    <property type="match status" value="2"/>
</dbReference>
<dbReference type="SUPFAM" id="SSF49785">
    <property type="entry name" value="Galactose-binding domain-like"/>
    <property type="match status" value="1"/>
</dbReference>
<dbReference type="Proteomes" id="UP000822142">
    <property type="component" value="Unassembled WGS sequence"/>
</dbReference>
<accession>A0ABX2I4A6</accession>
<name>A0ABX2I4A6_BLAHA</name>
<dbReference type="SUPFAM" id="SSF52266">
    <property type="entry name" value="SGNH hydrolase"/>
    <property type="match status" value="1"/>
</dbReference>
<feature type="domain" description="Sialate O-acetylesterase" evidence="2">
    <location>
        <begin position="398"/>
        <end position="482"/>
    </location>
</feature>
<evidence type="ECO:0000259" key="2">
    <source>
        <dbReference type="Pfam" id="PF03629"/>
    </source>
</evidence>
<dbReference type="InterPro" id="IPR005181">
    <property type="entry name" value="SASA"/>
</dbReference>
<reference evidence="3 4" key="1">
    <citation type="journal article" date="2020" name="Cell Host Microbe">
        <title>Functional and Genomic Variation between Human-Derived Isolates of Lachnospiraceae Reveals Inter- and Intra-Species Diversity.</title>
        <authorList>
            <person name="Sorbara M.T."/>
            <person name="Littmann E.R."/>
            <person name="Fontana E."/>
            <person name="Moody T.U."/>
            <person name="Kohout C.E."/>
            <person name="Gjonbalaj M."/>
            <person name="Eaton V."/>
            <person name="Seok R."/>
            <person name="Leiner I.M."/>
            <person name="Pamer E.G."/>
        </authorList>
    </citation>
    <scope>NUCLEOTIDE SEQUENCE [LARGE SCALE GENOMIC DNA]</scope>
    <source>
        <strain evidence="3 4">MSK.15.26</strain>
    </source>
</reference>
<proteinExistence type="predicted"/>
<evidence type="ECO:0000256" key="1">
    <source>
        <dbReference type="ARBA" id="ARBA00022801"/>
    </source>
</evidence>
<gene>
    <name evidence="3" type="ORF">G5A70_03670</name>
</gene>
<dbReference type="RefSeq" id="WP_173748147.1">
    <property type="nucleotide sequence ID" value="NZ_JAAITA010000003.1"/>
</dbReference>
<dbReference type="PANTHER" id="PTHR22901">
    <property type="entry name" value="SIALATE O-ACETYLESTERASE"/>
    <property type="match status" value="1"/>
</dbReference>
<dbReference type="PANTHER" id="PTHR22901:SF0">
    <property type="entry name" value="SIALATE O-ACETYLESTERASE"/>
    <property type="match status" value="1"/>
</dbReference>
<keyword evidence="1" id="KW-0378">Hydrolase</keyword>
<organism evidence="3 4">
    <name type="scientific">Blautia hansenii</name>
    <name type="common">Ruminococcus hansenii</name>
    <dbReference type="NCBI Taxonomy" id="1322"/>
    <lineage>
        <taxon>Bacteria</taxon>
        <taxon>Bacillati</taxon>
        <taxon>Bacillota</taxon>
        <taxon>Clostridia</taxon>
        <taxon>Lachnospirales</taxon>
        <taxon>Lachnospiraceae</taxon>
        <taxon>Blautia</taxon>
    </lineage>
</organism>
<keyword evidence="4" id="KW-1185">Reference proteome</keyword>
<evidence type="ECO:0000313" key="3">
    <source>
        <dbReference type="EMBL" id="NSJ85291.1"/>
    </source>
</evidence>
<dbReference type="Pfam" id="PF03629">
    <property type="entry name" value="SASA"/>
    <property type="match status" value="1"/>
</dbReference>
<dbReference type="InterPro" id="IPR036514">
    <property type="entry name" value="SGNH_hydro_sf"/>
</dbReference>
<sequence length="619" mass="69923">MSTYGIRLPKLLQKGCVLQRGEKTRVWGWCDPGQEVQIQLQGKNGSALADAQGRFEAYLENLLPGGPFTLKLQAGTEMQEVTPVYVGDVFVCAGQSNMELPMNRVQERYPEEFAKGGCPGIFVYKAVEDAEFTAPLEDHREGAWHTCMGEELQDVSAFSYFFGKFVKEKYKIPVGIINTSLGGTPAEAWTSREGLQDYPELLAKTAYYRDKGFREQYQKGQDEREKQWHEALAEQETKTAEAPWQKLQVPGIFADQGLDHFSGLVWLKREFEIAEGAGEAGLLRLGTLTESDKTYINGVMVGETGYRYPPRRYQIPEGLLKKGKNEIAIRLVVREGNGRVTPEKAYELVTKTGVRIPLEGTWDCQIRAVSQPGQELIFFSRIPSVMFQGMTAPCLPYTVKGAVWYQGESNDVAPDSYEALLKNMIRDWRAHWKQEKLPFIIIQLPNCDVDIAPGEAWPKIRQAQSRAGELCDTAVTVNLDLGEDYDLHPLNKEGVARRAFLAAQSLIYKENVVWEGPVLEEIKQQERDWILQFDTRDGNALEPQGKTLEQVFEIMDEKGNIQSVPGLVCENRVILKCQDTETVKAVRYAWKSAPGKELLYNRAGLPAGPFCRETERRER</sequence>
<dbReference type="EMBL" id="JAAITA010000003">
    <property type="protein sequence ID" value="NSJ85291.1"/>
    <property type="molecule type" value="Genomic_DNA"/>
</dbReference>
<comment type="caution">
    <text evidence="3">The sequence shown here is derived from an EMBL/GenBank/DDBJ whole genome shotgun (WGS) entry which is preliminary data.</text>
</comment>
<protein>
    <recommendedName>
        <fullName evidence="2">Sialate O-acetylesterase domain-containing protein</fullName>
    </recommendedName>
</protein>